<dbReference type="NCBIfam" id="TIGR02985">
    <property type="entry name" value="Sig70_bacteroi1"/>
    <property type="match status" value="1"/>
</dbReference>
<keyword evidence="2" id="KW-0805">Transcription regulation</keyword>
<evidence type="ECO:0000256" key="3">
    <source>
        <dbReference type="ARBA" id="ARBA00023082"/>
    </source>
</evidence>
<dbReference type="Pfam" id="PF04542">
    <property type="entry name" value="Sigma70_r2"/>
    <property type="match status" value="1"/>
</dbReference>
<dbReference type="SUPFAM" id="SSF88659">
    <property type="entry name" value="Sigma3 and sigma4 domains of RNA polymerase sigma factors"/>
    <property type="match status" value="1"/>
</dbReference>
<evidence type="ECO:0000259" key="5">
    <source>
        <dbReference type="Pfam" id="PF04542"/>
    </source>
</evidence>
<evidence type="ECO:0000256" key="4">
    <source>
        <dbReference type="ARBA" id="ARBA00023163"/>
    </source>
</evidence>
<evidence type="ECO:0000313" key="8">
    <source>
        <dbReference type="Proteomes" id="UP001207742"/>
    </source>
</evidence>
<dbReference type="PANTHER" id="PTHR43133">
    <property type="entry name" value="RNA POLYMERASE ECF-TYPE SIGMA FACTO"/>
    <property type="match status" value="1"/>
</dbReference>
<dbReference type="Gene3D" id="1.10.1740.10">
    <property type="match status" value="1"/>
</dbReference>
<evidence type="ECO:0000256" key="2">
    <source>
        <dbReference type="ARBA" id="ARBA00023015"/>
    </source>
</evidence>
<evidence type="ECO:0000256" key="1">
    <source>
        <dbReference type="ARBA" id="ARBA00010641"/>
    </source>
</evidence>
<dbReference type="InterPro" id="IPR007627">
    <property type="entry name" value="RNA_pol_sigma70_r2"/>
</dbReference>
<evidence type="ECO:0000259" key="6">
    <source>
        <dbReference type="Pfam" id="PF08281"/>
    </source>
</evidence>
<keyword evidence="4" id="KW-0804">Transcription</keyword>
<dbReference type="InterPro" id="IPR014284">
    <property type="entry name" value="RNA_pol_sigma-70_dom"/>
</dbReference>
<dbReference type="InterPro" id="IPR014327">
    <property type="entry name" value="RNA_pol_sigma70_bacteroid"/>
</dbReference>
<keyword evidence="8" id="KW-1185">Reference proteome</keyword>
<dbReference type="InterPro" id="IPR013324">
    <property type="entry name" value="RNA_pol_sigma_r3/r4-like"/>
</dbReference>
<reference evidence="7 8" key="1">
    <citation type="submission" date="2022-10" db="EMBL/GenBank/DDBJ databases">
        <title>Chitinophaga nivalis PC15 sp. nov., isolated from Pyeongchang county, South Korea.</title>
        <authorList>
            <person name="Trinh H.N."/>
        </authorList>
    </citation>
    <scope>NUCLEOTIDE SEQUENCE [LARGE SCALE GENOMIC DNA]</scope>
    <source>
        <strain evidence="7 8">PC14</strain>
    </source>
</reference>
<dbReference type="PANTHER" id="PTHR43133:SF46">
    <property type="entry name" value="RNA POLYMERASE SIGMA-70 FACTOR ECF SUBFAMILY"/>
    <property type="match status" value="1"/>
</dbReference>
<dbReference type="CDD" id="cd06171">
    <property type="entry name" value="Sigma70_r4"/>
    <property type="match status" value="1"/>
</dbReference>
<dbReference type="Gene3D" id="1.10.10.10">
    <property type="entry name" value="Winged helix-like DNA-binding domain superfamily/Winged helix DNA-binding domain"/>
    <property type="match status" value="1"/>
</dbReference>
<sequence length="183" mass="21839">MPQQDIQHNIACWLQGDNTQYEAIFYHYHPRLYKYLIRFIKNHVWAEEMVMDVLYKVWQKRDTIRGADTFENYLFTIARNLLISEWRKKIETLLSLEEASTAPADPGYDPLLYKELEQVYQQSLTTLPEQRRRIFLLHRQENLSYKQIATQLDISPKTVENQVSSALKHLRAAMMRYLSSVIL</sequence>
<dbReference type="RefSeq" id="WP_264733349.1">
    <property type="nucleotide sequence ID" value="NZ_JAPDNR010000001.1"/>
</dbReference>
<dbReference type="EMBL" id="JAPDNS010000002">
    <property type="protein sequence ID" value="MCW3486533.1"/>
    <property type="molecule type" value="Genomic_DNA"/>
</dbReference>
<dbReference type="InterPro" id="IPR036388">
    <property type="entry name" value="WH-like_DNA-bd_sf"/>
</dbReference>
<dbReference type="InterPro" id="IPR013325">
    <property type="entry name" value="RNA_pol_sigma_r2"/>
</dbReference>
<name>A0ABT3IRE5_9BACT</name>
<keyword evidence="3" id="KW-0731">Sigma factor</keyword>
<dbReference type="InterPro" id="IPR013249">
    <property type="entry name" value="RNA_pol_sigma70_r4_t2"/>
</dbReference>
<feature type="domain" description="RNA polymerase sigma-70 region 2" evidence="5">
    <location>
        <begin position="27"/>
        <end position="89"/>
    </location>
</feature>
<comment type="caution">
    <text evidence="7">The sequence shown here is derived from an EMBL/GenBank/DDBJ whole genome shotgun (WGS) entry which is preliminary data.</text>
</comment>
<organism evidence="7 8">
    <name type="scientific">Chitinophaga nivalis</name>
    <dbReference type="NCBI Taxonomy" id="2991709"/>
    <lineage>
        <taxon>Bacteria</taxon>
        <taxon>Pseudomonadati</taxon>
        <taxon>Bacteroidota</taxon>
        <taxon>Chitinophagia</taxon>
        <taxon>Chitinophagales</taxon>
        <taxon>Chitinophagaceae</taxon>
        <taxon>Chitinophaga</taxon>
    </lineage>
</organism>
<comment type="similarity">
    <text evidence="1">Belongs to the sigma-70 factor family. ECF subfamily.</text>
</comment>
<gene>
    <name evidence="7" type="ORF">OL497_21705</name>
</gene>
<accession>A0ABT3IRE5</accession>
<evidence type="ECO:0000313" key="7">
    <source>
        <dbReference type="EMBL" id="MCW3486533.1"/>
    </source>
</evidence>
<protein>
    <submittedName>
        <fullName evidence="7">RNA polymerase sigma-70 factor</fullName>
    </submittedName>
</protein>
<dbReference type="Pfam" id="PF08281">
    <property type="entry name" value="Sigma70_r4_2"/>
    <property type="match status" value="1"/>
</dbReference>
<feature type="domain" description="RNA polymerase sigma factor 70 region 4 type 2" evidence="6">
    <location>
        <begin position="120"/>
        <end position="170"/>
    </location>
</feature>
<dbReference type="Proteomes" id="UP001207742">
    <property type="component" value="Unassembled WGS sequence"/>
</dbReference>
<proteinExistence type="inferred from homology"/>
<dbReference type="NCBIfam" id="TIGR02937">
    <property type="entry name" value="sigma70-ECF"/>
    <property type="match status" value="1"/>
</dbReference>
<dbReference type="SUPFAM" id="SSF88946">
    <property type="entry name" value="Sigma2 domain of RNA polymerase sigma factors"/>
    <property type="match status" value="1"/>
</dbReference>
<dbReference type="InterPro" id="IPR039425">
    <property type="entry name" value="RNA_pol_sigma-70-like"/>
</dbReference>